<organism evidence="1 2">
    <name type="scientific">Prevotella brunnea</name>
    <dbReference type="NCBI Taxonomy" id="2508867"/>
    <lineage>
        <taxon>Bacteria</taxon>
        <taxon>Pseudomonadati</taxon>
        <taxon>Bacteroidota</taxon>
        <taxon>Bacteroidia</taxon>
        <taxon>Bacteroidales</taxon>
        <taxon>Prevotellaceae</taxon>
        <taxon>Prevotella</taxon>
    </lineage>
</organism>
<dbReference type="RefSeq" id="WP_130829232.1">
    <property type="nucleotide sequence ID" value="NZ_SDIK01000036.1"/>
</dbReference>
<protein>
    <recommendedName>
        <fullName evidence="3">ATP-grasp domain-containing protein</fullName>
    </recommendedName>
</protein>
<gene>
    <name evidence="1" type="ORF">ETF27_05555</name>
</gene>
<name>A0A5C8GKH6_9BACT</name>
<evidence type="ECO:0000313" key="1">
    <source>
        <dbReference type="EMBL" id="TXJ62244.1"/>
    </source>
</evidence>
<sequence length="261" mass="29893">MKVIAIQRDERFSPNSVKNDRLILEMVSRSFNGTIFPEKELTPESIRDCELILNMGRLPETLNILKDKSPENALILNPGKGVEHCKRSHLQQLMQQYEIPMPPQKGSHGFWIKRGDAAAQTREDVKYCADDNELKNAKKRFADRGIKDIIVQAHIEGDLIKFYGVEGSDFFKIYYPGDDGITKFGDEMKNGKPKHTDFNRQQLRDKSELLSKLTGVPIYGGDAIINNHGEFFIIDFNDWPSFSRCREVAATAIVNYIKRKQ</sequence>
<comment type="caution">
    <text evidence="1">The sequence shown here is derived from an EMBL/GenBank/DDBJ whole genome shotgun (WGS) entry which is preliminary data.</text>
</comment>
<dbReference type="SUPFAM" id="SSF56059">
    <property type="entry name" value="Glutathione synthetase ATP-binding domain-like"/>
    <property type="match status" value="1"/>
</dbReference>
<dbReference type="OrthoDB" id="9799627at2"/>
<dbReference type="AlphaFoldDB" id="A0A5C8GKH6"/>
<proteinExistence type="predicted"/>
<keyword evidence="2" id="KW-1185">Reference proteome</keyword>
<dbReference type="Proteomes" id="UP000321612">
    <property type="component" value="Unassembled WGS sequence"/>
</dbReference>
<reference evidence="2" key="1">
    <citation type="submission" date="2019-05" db="EMBL/GenBank/DDBJ databases">
        <title>Prevotella brunnea sp. nov., isolated from a wound of a patient.</title>
        <authorList>
            <person name="Buhl M."/>
        </authorList>
    </citation>
    <scope>NUCLEOTIDE SEQUENCE [LARGE SCALE GENOMIC DNA]</scope>
    <source>
        <strain evidence="2">A2672</strain>
    </source>
</reference>
<dbReference type="EMBL" id="SDIK01000036">
    <property type="protein sequence ID" value="TXJ62244.1"/>
    <property type="molecule type" value="Genomic_DNA"/>
</dbReference>
<accession>A0A5C8GKH6</accession>
<evidence type="ECO:0008006" key="3">
    <source>
        <dbReference type="Google" id="ProtNLM"/>
    </source>
</evidence>
<evidence type="ECO:0000313" key="2">
    <source>
        <dbReference type="Proteomes" id="UP000321612"/>
    </source>
</evidence>